<organism evidence="7 8">
    <name type="scientific">Colocasia esculenta</name>
    <name type="common">Wild taro</name>
    <name type="synonym">Arum esculentum</name>
    <dbReference type="NCBI Taxonomy" id="4460"/>
    <lineage>
        <taxon>Eukaryota</taxon>
        <taxon>Viridiplantae</taxon>
        <taxon>Streptophyta</taxon>
        <taxon>Embryophyta</taxon>
        <taxon>Tracheophyta</taxon>
        <taxon>Spermatophyta</taxon>
        <taxon>Magnoliopsida</taxon>
        <taxon>Liliopsida</taxon>
        <taxon>Araceae</taxon>
        <taxon>Aroideae</taxon>
        <taxon>Colocasieae</taxon>
        <taxon>Colocasia</taxon>
    </lineage>
</organism>
<sequence>MDIPDETDKAFNAPTRTYVRDAKAMVATPADVKEYPDCYAFVVDMPELKSTGIKVQVEDGNMLDISSECKQEDGKEGKCLCIKRKVGKFMRKFSLSDNATTDAVSAMYQDGVLTMTVEKMLSLKPRTDFQMRRPCEPL</sequence>
<dbReference type="PANTHER" id="PTHR11527">
    <property type="entry name" value="HEAT-SHOCK PROTEIN 20 FAMILY MEMBER"/>
    <property type="match status" value="1"/>
</dbReference>
<dbReference type="PROSITE" id="PS01031">
    <property type="entry name" value="SHSP"/>
    <property type="match status" value="1"/>
</dbReference>
<feature type="domain" description="SHSP" evidence="6">
    <location>
        <begin position="21"/>
        <end position="134"/>
    </location>
</feature>
<name>A0A843TTP6_COLES</name>
<accession>A0A843TTP6</accession>
<dbReference type="EMBL" id="NMUH01000212">
    <property type="protein sequence ID" value="MQL74531.1"/>
    <property type="molecule type" value="Genomic_DNA"/>
</dbReference>
<keyword evidence="8" id="KW-1185">Reference proteome</keyword>
<evidence type="ECO:0000313" key="7">
    <source>
        <dbReference type="EMBL" id="MQL74531.1"/>
    </source>
</evidence>
<dbReference type="InterPro" id="IPR008978">
    <property type="entry name" value="HSP20-like_chaperone"/>
</dbReference>
<gene>
    <name evidence="7" type="ORF">Taro_006894</name>
</gene>
<dbReference type="OrthoDB" id="2014994at2759"/>
<protein>
    <recommendedName>
        <fullName evidence="6">SHSP domain-containing protein</fullName>
    </recommendedName>
</protein>
<proteinExistence type="inferred from homology"/>
<comment type="caution">
    <text evidence="7">The sequence shown here is derived from an EMBL/GenBank/DDBJ whole genome shotgun (WGS) entry which is preliminary data.</text>
</comment>
<dbReference type="FunFam" id="2.60.40.790:FF:000010">
    <property type="entry name" value="17.3 kDa class II heat shock protein-like"/>
    <property type="match status" value="1"/>
</dbReference>
<keyword evidence="2" id="KW-0963">Cytoplasm</keyword>
<dbReference type="AlphaFoldDB" id="A0A843TTP6"/>
<dbReference type="Gene3D" id="2.60.40.790">
    <property type="match status" value="1"/>
</dbReference>
<comment type="similarity">
    <text evidence="4 5">Belongs to the small heat shock protein (HSP20) family.</text>
</comment>
<evidence type="ECO:0000256" key="3">
    <source>
        <dbReference type="ARBA" id="ARBA00023016"/>
    </source>
</evidence>
<dbReference type="InterPro" id="IPR031107">
    <property type="entry name" value="Small_HSP"/>
</dbReference>
<reference evidence="7" key="1">
    <citation type="submission" date="2017-07" db="EMBL/GenBank/DDBJ databases">
        <title>Taro Niue Genome Assembly and Annotation.</title>
        <authorList>
            <person name="Atibalentja N."/>
            <person name="Keating K."/>
            <person name="Fields C.J."/>
        </authorList>
    </citation>
    <scope>NUCLEOTIDE SEQUENCE</scope>
    <source>
        <strain evidence="7">Niue_2</strain>
        <tissue evidence="7">Leaf</tissue>
    </source>
</reference>
<comment type="subcellular location">
    <subcellularLocation>
        <location evidence="1">Cytoplasm</location>
    </subcellularLocation>
</comment>
<dbReference type="GO" id="GO:0005737">
    <property type="term" value="C:cytoplasm"/>
    <property type="evidence" value="ECO:0007669"/>
    <property type="project" value="UniProtKB-SubCell"/>
</dbReference>
<dbReference type="Pfam" id="PF00011">
    <property type="entry name" value="HSP20"/>
    <property type="match status" value="1"/>
</dbReference>
<dbReference type="SUPFAM" id="SSF49764">
    <property type="entry name" value="HSP20-like chaperones"/>
    <property type="match status" value="1"/>
</dbReference>
<evidence type="ECO:0000256" key="4">
    <source>
        <dbReference type="PROSITE-ProRule" id="PRU00285"/>
    </source>
</evidence>
<evidence type="ECO:0000259" key="6">
    <source>
        <dbReference type="PROSITE" id="PS01031"/>
    </source>
</evidence>
<evidence type="ECO:0000256" key="2">
    <source>
        <dbReference type="ARBA" id="ARBA00022490"/>
    </source>
</evidence>
<dbReference type="GO" id="GO:0006950">
    <property type="term" value="P:response to stress"/>
    <property type="evidence" value="ECO:0007669"/>
    <property type="project" value="UniProtKB-ARBA"/>
</dbReference>
<evidence type="ECO:0000256" key="5">
    <source>
        <dbReference type="RuleBase" id="RU003616"/>
    </source>
</evidence>
<evidence type="ECO:0000256" key="1">
    <source>
        <dbReference type="ARBA" id="ARBA00004496"/>
    </source>
</evidence>
<dbReference type="Proteomes" id="UP000652761">
    <property type="component" value="Unassembled WGS sequence"/>
</dbReference>
<keyword evidence="3" id="KW-0346">Stress response</keyword>
<dbReference type="InterPro" id="IPR002068">
    <property type="entry name" value="A-crystallin/Hsp20_dom"/>
</dbReference>
<evidence type="ECO:0000313" key="8">
    <source>
        <dbReference type="Proteomes" id="UP000652761"/>
    </source>
</evidence>